<dbReference type="EMBL" id="MFGW01000186">
    <property type="protein sequence ID" value="OGF61964.1"/>
    <property type="molecule type" value="Genomic_DNA"/>
</dbReference>
<dbReference type="Proteomes" id="UP000178943">
    <property type="component" value="Unassembled WGS sequence"/>
</dbReference>
<evidence type="ECO:0000313" key="1">
    <source>
        <dbReference type="EMBL" id="OGF61964.1"/>
    </source>
</evidence>
<dbReference type="AlphaFoldDB" id="A0A1F5VEX5"/>
<sequence length="154" mass="17632">MTYLLFTALIVLLSIAYNKESGKPDFSGTYIFNAQKSKLEIPAPSSATFTIEHKEPLFKISRTIVFDEKSDTWGIELTTDGRDIIVEESERTLHCRAYWKGEDLAFDTAIIMKDKRAANFVQYHLSDDGITITATECFRGPTNQYDNIWVLYRS</sequence>
<comment type="caution">
    <text evidence="1">The sequence shown here is derived from an EMBL/GenBank/DDBJ whole genome shotgun (WGS) entry which is preliminary data.</text>
</comment>
<organism evidence="1 2">
    <name type="scientific">Candidatus Fischerbacteria bacterium RBG_13_37_8</name>
    <dbReference type="NCBI Taxonomy" id="1817863"/>
    <lineage>
        <taxon>Bacteria</taxon>
        <taxon>Candidatus Fischeribacteriota</taxon>
    </lineage>
</organism>
<protein>
    <submittedName>
        <fullName evidence="1">Uncharacterized protein</fullName>
    </submittedName>
</protein>
<reference evidence="1 2" key="1">
    <citation type="journal article" date="2016" name="Nat. Commun.">
        <title>Thousands of microbial genomes shed light on interconnected biogeochemical processes in an aquifer system.</title>
        <authorList>
            <person name="Anantharaman K."/>
            <person name="Brown C.T."/>
            <person name="Hug L.A."/>
            <person name="Sharon I."/>
            <person name="Castelle C.J."/>
            <person name="Probst A.J."/>
            <person name="Thomas B.C."/>
            <person name="Singh A."/>
            <person name="Wilkins M.J."/>
            <person name="Karaoz U."/>
            <person name="Brodie E.L."/>
            <person name="Williams K.H."/>
            <person name="Hubbard S.S."/>
            <person name="Banfield J.F."/>
        </authorList>
    </citation>
    <scope>NUCLEOTIDE SEQUENCE [LARGE SCALE GENOMIC DNA]</scope>
</reference>
<accession>A0A1F5VEX5</accession>
<evidence type="ECO:0000313" key="2">
    <source>
        <dbReference type="Proteomes" id="UP000178943"/>
    </source>
</evidence>
<gene>
    <name evidence="1" type="ORF">A2Y62_20800</name>
</gene>
<name>A0A1F5VEX5_9BACT</name>
<proteinExistence type="predicted"/>